<reference evidence="2 3" key="1">
    <citation type="submission" date="2024-01" db="EMBL/GenBank/DDBJ databases">
        <title>A telomere-to-telomere, gap-free genome of sweet tea (Lithocarpus litseifolius).</title>
        <authorList>
            <person name="Zhou J."/>
        </authorList>
    </citation>
    <scope>NUCLEOTIDE SEQUENCE [LARGE SCALE GENOMIC DNA]</scope>
    <source>
        <strain evidence="2">Zhou-2022a</strain>
        <tissue evidence="2">Leaf</tissue>
    </source>
</reference>
<dbReference type="PANTHER" id="PTHR47074">
    <property type="entry name" value="BNAC02G40300D PROTEIN"/>
    <property type="match status" value="1"/>
</dbReference>
<dbReference type="InterPro" id="IPR052929">
    <property type="entry name" value="RNase_H-like_EbsB-rel"/>
</dbReference>
<evidence type="ECO:0000313" key="2">
    <source>
        <dbReference type="EMBL" id="KAL0005561.1"/>
    </source>
</evidence>
<gene>
    <name evidence="2" type="ORF">SO802_013122</name>
</gene>
<dbReference type="PANTHER" id="PTHR47074:SF11">
    <property type="entry name" value="REVERSE TRANSCRIPTASE-LIKE PROTEIN"/>
    <property type="match status" value="1"/>
</dbReference>
<organism evidence="2 3">
    <name type="scientific">Lithocarpus litseifolius</name>
    <dbReference type="NCBI Taxonomy" id="425828"/>
    <lineage>
        <taxon>Eukaryota</taxon>
        <taxon>Viridiplantae</taxon>
        <taxon>Streptophyta</taxon>
        <taxon>Embryophyta</taxon>
        <taxon>Tracheophyta</taxon>
        <taxon>Spermatophyta</taxon>
        <taxon>Magnoliopsida</taxon>
        <taxon>eudicotyledons</taxon>
        <taxon>Gunneridae</taxon>
        <taxon>Pentapetalae</taxon>
        <taxon>rosids</taxon>
        <taxon>fabids</taxon>
        <taxon>Fagales</taxon>
        <taxon>Fagaceae</taxon>
        <taxon>Lithocarpus</taxon>
    </lineage>
</organism>
<dbReference type="InterPro" id="IPR002156">
    <property type="entry name" value="RNaseH_domain"/>
</dbReference>
<dbReference type="EMBL" id="JAZDWU010000004">
    <property type="protein sequence ID" value="KAL0005561.1"/>
    <property type="molecule type" value="Genomic_DNA"/>
</dbReference>
<dbReference type="Pfam" id="PF13456">
    <property type="entry name" value="RVT_3"/>
    <property type="match status" value="1"/>
</dbReference>
<feature type="domain" description="RNase H type-1" evidence="1">
    <location>
        <begin position="17"/>
        <end position="82"/>
    </location>
</feature>
<evidence type="ECO:0000259" key="1">
    <source>
        <dbReference type="Pfam" id="PF13456"/>
    </source>
</evidence>
<sequence length="111" mass="12160">MDVRGAVGHIIKGIRQMLVSELIVEGDNVTVMQTISSTHPNLSRLGLVYKYICCLAAGHRYVSFSCVRHSANSVAHSLARYASLLDDEVVWMEESPPPALDTTTNLVIFDG</sequence>
<name>A0AAW2D5H2_9ROSI</name>
<dbReference type="GO" id="GO:0003676">
    <property type="term" value="F:nucleic acid binding"/>
    <property type="evidence" value="ECO:0007669"/>
    <property type="project" value="InterPro"/>
</dbReference>
<dbReference type="GO" id="GO:0004523">
    <property type="term" value="F:RNA-DNA hybrid ribonuclease activity"/>
    <property type="evidence" value="ECO:0007669"/>
    <property type="project" value="InterPro"/>
</dbReference>
<protein>
    <recommendedName>
        <fullName evidence="1">RNase H type-1 domain-containing protein</fullName>
    </recommendedName>
</protein>
<keyword evidence="3" id="KW-1185">Reference proteome</keyword>
<dbReference type="Proteomes" id="UP001459277">
    <property type="component" value="Unassembled WGS sequence"/>
</dbReference>
<evidence type="ECO:0000313" key="3">
    <source>
        <dbReference type="Proteomes" id="UP001459277"/>
    </source>
</evidence>
<comment type="caution">
    <text evidence="2">The sequence shown here is derived from an EMBL/GenBank/DDBJ whole genome shotgun (WGS) entry which is preliminary data.</text>
</comment>
<accession>A0AAW2D5H2</accession>
<proteinExistence type="predicted"/>
<dbReference type="AlphaFoldDB" id="A0AAW2D5H2"/>